<sequence>MAHSPEIPERYVCTNCLVVSVGVVEHADGDHRYEPPARCGACGEDAFVMEERYPQHAE</sequence>
<evidence type="ECO:0000313" key="1">
    <source>
        <dbReference type="EMBL" id="KYH25863.1"/>
    </source>
</evidence>
<accession>A0A151AE30</accession>
<name>A0A151AE30_9EURY</name>
<dbReference type="PATRIC" id="fig|1008153.3.peg.2590"/>
<keyword evidence="2" id="KW-1185">Reference proteome</keyword>
<organism evidence="1 2">
    <name type="scientific">Halalkalicoccus paucihalophilus</name>
    <dbReference type="NCBI Taxonomy" id="1008153"/>
    <lineage>
        <taxon>Archaea</taxon>
        <taxon>Methanobacteriati</taxon>
        <taxon>Methanobacteriota</taxon>
        <taxon>Stenosarchaea group</taxon>
        <taxon>Halobacteria</taxon>
        <taxon>Halobacteriales</taxon>
        <taxon>Halococcaceae</taxon>
        <taxon>Halalkalicoccus</taxon>
    </lineage>
</organism>
<dbReference type="EMBL" id="LTAZ01000005">
    <property type="protein sequence ID" value="KYH25863.1"/>
    <property type="molecule type" value="Genomic_DNA"/>
</dbReference>
<comment type="caution">
    <text evidence="1">The sequence shown here is derived from an EMBL/GenBank/DDBJ whole genome shotgun (WGS) entry which is preliminary data.</text>
</comment>
<proteinExistence type="predicted"/>
<evidence type="ECO:0000313" key="2">
    <source>
        <dbReference type="Proteomes" id="UP000075321"/>
    </source>
</evidence>
<dbReference type="Proteomes" id="UP000075321">
    <property type="component" value="Unassembled WGS sequence"/>
</dbReference>
<evidence type="ECO:0008006" key="3">
    <source>
        <dbReference type="Google" id="ProtNLM"/>
    </source>
</evidence>
<dbReference type="OrthoDB" id="172011at2157"/>
<reference evidence="1 2" key="1">
    <citation type="submission" date="2016-02" db="EMBL/GenBank/DDBJ databases">
        <title>Genome sequence of Halalkalicoccus paucihalophilus DSM 24557.</title>
        <authorList>
            <person name="Poehlein A."/>
            <person name="Daniel R."/>
        </authorList>
    </citation>
    <scope>NUCLEOTIDE SEQUENCE [LARGE SCALE GENOMIC DNA]</scope>
    <source>
        <strain evidence="1 2">DSM 24557</strain>
    </source>
</reference>
<gene>
    <name evidence="1" type="ORF">HAPAU_25410</name>
</gene>
<dbReference type="AlphaFoldDB" id="A0A151AE30"/>
<dbReference type="RefSeq" id="WP_169802651.1">
    <property type="nucleotide sequence ID" value="NZ_LTAZ01000005.1"/>
</dbReference>
<protein>
    <recommendedName>
        <fullName evidence="3">Small CPxCG-related zinc finger protein</fullName>
    </recommendedName>
</protein>